<dbReference type="AlphaFoldDB" id="A0A345HTI9"/>
<dbReference type="OrthoDB" id="4336202at2"/>
<keyword evidence="1" id="KW-0812">Transmembrane</keyword>
<dbReference type="Proteomes" id="UP000253868">
    <property type="component" value="Chromosome"/>
</dbReference>
<sequence>MGVQLRGRVAARLRDDRGQAAIEFTGMVPVILATVILLWQAALIGYTFSLAGNAADEAVRAGAVAPEGARTPACRAGAEKNVSGAWRVTGVSCWSDGSEVKANLSIRVPLLFPGVNMPFTVPAHASAVRES</sequence>
<keyword evidence="1" id="KW-0472">Membrane</keyword>
<dbReference type="EMBL" id="CP031194">
    <property type="protein sequence ID" value="AXG80013.1"/>
    <property type="molecule type" value="Genomic_DNA"/>
</dbReference>
<evidence type="ECO:0000313" key="4">
    <source>
        <dbReference type="Proteomes" id="UP000253868"/>
    </source>
</evidence>
<feature type="domain" description="TadE-like" evidence="2">
    <location>
        <begin position="18"/>
        <end position="60"/>
    </location>
</feature>
<evidence type="ECO:0000259" key="2">
    <source>
        <dbReference type="Pfam" id="PF07811"/>
    </source>
</evidence>
<protein>
    <submittedName>
        <fullName evidence="3">Pilus assembly protein</fullName>
    </submittedName>
</protein>
<proteinExistence type="predicted"/>
<keyword evidence="1" id="KW-1133">Transmembrane helix</keyword>
<feature type="transmembrane region" description="Helical" evidence="1">
    <location>
        <begin position="20"/>
        <end position="39"/>
    </location>
</feature>
<dbReference type="InterPro" id="IPR012495">
    <property type="entry name" value="TadE-like_dom"/>
</dbReference>
<keyword evidence="4" id="KW-1185">Reference proteome</keyword>
<name>A0A345HTI9_9ACTN</name>
<evidence type="ECO:0000313" key="3">
    <source>
        <dbReference type="EMBL" id="AXG80013.1"/>
    </source>
</evidence>
<accession>A0A345HTI9</accession>
<dbReference type="KEGG" id="spad:DVK44_22810"/>
<dbReference type="RefSeq" id="WP_114661337.1">
    <property type="nucleotide sequence ID" value="NZ_CP031194.1"/>
</dbReference>
<dbReference type="Pfam" id="PF07811">
    <property type="entry name" value="TadE"/>
    <property type="match status" value="1"/>
</dbReference>
<reference evidence="4" key="1">
    <citation type="submission" date="2018-07" db="EMBL/GenBank/DDBJ databases">
        <authorList>
            <person name="Zhao J."/>
        </authorList>
    </citation>
    <scope>NUCLEOTIDE SEQUENCE [LARGE SCALE GENOMIC DNA]</scope>
    <source>
        <strain evidence="4">GSSD-12</strain>
    </source>
</reference>
<organism evidence="3 4">
    <name type="scientific">Streptomyces paludis</name>
    <dbReference type="NCBI Taxonomy" id="2282738"/>
    <lineage>
        <taxon>Bacteria</taxon>
        <taxon>Bacillati</taxon>
        <taxon>Actinomycetota</taxon>
        <taxon>Actinomycetes</taxon>
        <taxon>Kitasatosporales</taxon>
        <taxon>Streptomycetaceae</taxon>
        <taxon>Streptomyces</taxon>
    </lineage>
</organism>
<gene>
    <name evidence="3" type="ORF">DVK44_22810</name>
</gene>
<evidence type="ECO:0000256" key="1">
    <source>
        <dbReference type="SAM" id="Phobius"/>
    </source>
</evidence>